<dbReference type="Proteomes" id="UP001428341">
    <property type="component" value="Unassembled WGS sequence"/>
</dbReference>
<organism evidence="2 3">
    <name type="scientific">Citrus x changshan-huyou</name>
    <dbReference type="NCBI Taxonomy" id="2935761"/>
    <lineage>
        <taxon>Eukaryota</taxon>
        <taxon>Viridiplantae</taxon>
        <taxon>Streptophyta</taxon>
        <taxon>Embryophyta</taxon>
        <taxon>Tracheophyta</taxon>
        <taxon>Spermatophyta</taxon>
        <taxon>Magnoliopsida</taxon>
        <taxon>eudicotyledons</taxon>
        <taxon>Gunneridae</taxon>
        <taxon>Pentapetalae</taxon>
        <taxon>rosids</taxon>
        <taxon>malvids</taxon>
        <taxon>Sapindales</taxon>
        <taxon>Rutaceae</taxon>
        <taxon>Aurantioideae</taxon>
        <taxon>Citrus</taxon>
    </lineage>
</organism>
<reference evidence="2 3" key="1">
    <citation type="submission" date="2024-05" db="EMBL/GenBank/DDBJ databases">
        <title>Haplotype-resolved chromosome-level genome assembly of Huyou (Citrus changshanensis).</title>
        <authorList>
            <person name="Miao C."/>
            <person name="Chen W."/>
            <person name="Wu Y."/>
            <person name="Wang L."/>
            <person name="Zhao S."/>
            <person name="Grierson D."/>
            <person name="Xu C."/>
            <person name="Chen K."/>
        </authorList>
    </citation>
    <scope>NUCLEOTIDE SEQUENCE [LARGE SCALE GENOMIC DNA]</scope>
    <source>
        <strain evidence="2">01-14</strain>
        <tissue evidence="2">Leaf</tissue>
    </source>
</reference>
<dbReference type="AlphaFoldDB" id="A0AAP0MZ96"/>
<accession>A0AAP0MZ96</accession>
<protein>
    <submittedName>
        <fullName evidence="2">Uncharacterized protein</fullName>
    </submittedName>
</protein>
<proteinExistence type="predicted"/>
<name>A0AAP0MZ96_9ROSI</name>
<gene>
    <name evidence="2" type="ORF">WN944_021442</name>
</gene>
<evidence type="ECO:0000313" key="2">
    <source>
        <dbReference type="EMBL" id="KAK9228491.1"/>
    </source>
</evidence>
<sequence length="111" mass="12763">MMPNISASIEELFTAKKWIATWMKLGRAEIHTSLCPLIGTQKSQPAFNYMDSWIQYLGFTIGPSQSNWSAKLQKMSLLCDIHRRARRSGNKQMKTFPEEKLKSYKTNDGMS</sequence>
<feature type="region of interest" description="Disordered" evidence="1">
    <location>
        <begin position="88"/>
        <end position="111"/>
    </location>
</feature>
<comment type="caution">
    <text evidence="2">The sequence shown here is derived from an EMBL/GenBank/DDBJ whole genome shotgun (WGS) entry which is preliminary data.</text>
</comment>
<evidence type="ECO:0000256" key="1">
    <source>
        <dbReference type="SAM" id="MobiDB-lite"/>
    </source>
</evidence>
<evidence type="ECO:0000313" key="3">
    <source>
        <dbReference type="Proteomes" id="UP001428341"/>
    </source>
</evidence>
<dbReference type="EMBL" id="JBCGBO010000001">
    <property type="protein sequence ID" value="KAK9228491.1"/>
    <property type="molecule type" value="Genomic_DNA"/>
</dbReference>
<keyword evidence="3" id="KW-1185">Reference proteome</keyword>